<evidence type="ECO:0000313" key="1">
    <source>
        <dbReference type="EMBL" id="MPN43551.1"/>
    </source>
</evidence>
<protein>
    <submittedName>
        <fullName evidence="1">Uncharacterized protein</fullName>
    </submittedName>
</protein>
<dbReference type="EMBL" id="VSSQ01102014">
    <property type="protein sequence ID" value="MPN43551.1"/>
    <property type="molecule type" value="Genomic_DNA"/>
</dbReference>
<proteinExistence type="predicted"/>
<accession>A0A645HWY4</accession>
<sequence>MLAGVLNTCVLSDVANSNDAFVLLFSPTTSIVETNSLRTSVMFLLIGCWEEVSNSGAKNHGVGSN</sequence>
<name>A0A645HWY4_9ZZZZ</name>
<reference evidence="1" key="1">
    <citation type="submission" date="2019-08" db="EMBL/GenBank/DDBJ databases">
        <authorList>
            <person name="Kucharzyk K."/>
            <person name="Murdoch R.W."/>
            <person name="Higgins S."/>
            <person name="Loffler F."/>
        </authorList>
    </citation>
    <scope>NUCLEOTIDE SEQUENCE</scope>
</reference>
<dbReference type="AlphaFoldDB" id="A0A645HWY4"/>
<comment type="caution">
    <text evidence="1">The sequence shown here is derived from an EMBL/GenBank/DDBJ whole genome shotgun (WGS) entry which is preliminary data.</text>
</comment>
<organism evidence="1">
    <name type="scientific">bioreactor metagenome</name>
    <dbReference type="NCBI Taxonomy" id="1076179"/>
    <lineage>
        <taxon>unclassified sequences</taxon>
        <taxon>metagenomes</taxon>
        <taxon>ecological metagenomes</taxon>
    </lineage>
</organism>
<gene>
    <name evidence="1" type="ORF">SDC9_191111</name>
</gene>